<dbReference type="GO" id="GO:0016798">
    <property type="term" value="F:hydrolase activity, acting on glycosyl bonds"/>
    <property type="evidence" value="ECO:0007669"/>
    <property type="project" value="UniProtKB-KW"/>
</dbReference>
<comment type="similarity">
    <text evidence="2">Belongs to the Gfo/Idh/MocA family. Glycosyl hydrolase 109 subfamily.</text>
</comment>
<keyword evidence="3" id="KW-0378">Hydrolase</keyword>
<protein>
    <submittedName>
        <fullName evidence="8">Gfo/Idh/MocA family oxidoreductase</fullName>
    </submittedName>
</protein>
<evidence type="ECO:0000256" key="5">
    <source>
        <dbReference type="ARBA" id="ARBA00023295"/>
    </source>
</evidence>
<reference evidence="8" key="2">
    <citation type="submission" date="2021-04" db="EMBL/GenBank/DDBJ databases">
        <authorList>
            <person name="Gilroy R."/>
        </authorList>
    </citation>
    <scope>NUCLEOTIDE SEQUENCE</scope>
    <source>
        <strain evidence="8">CHK199-9574</strain>
    </source>
</reference>
<dbReference type="EMBL" id="DXCO01000011">
    <property type="protein sequence ID" value="HIY77683.1"/>
    <property type="molecule type" value="Genomic_DNA"/>
</dbReference>
<dbReference type="SUPFAM" id="SSF51735">
    <property type="entry name" value="NAD(P)-binding Rossmann-fold domains"/>
    <property type="match status" value="1"/>
</dbReference>
<dbReference type="Gene3D" id="3.40.50.720">
    <property type="entry name" value="NAD(P)-binding Rossmann-like Domain"/>
    <property type="match status" value="1"/>
</dbReference>
<dbReference type="PANTHER" id="PTHR43818:SF1">
    <property type="entry name" value="GLYCOSYL HYDROLASE FAMILY 109 PROTEIN"/>
    <property type="match status" value="1"/>
</dbReference>
<evidence type="ECO:0000256" key="2">
    <source>
        <dbReference type="ARBA" id="ARBA00009329"/>
    </source>
</evidence>
<dbReference type="GO" id="GO:0000166">
    <property type="term" value="F:nucleotide binding"/>
    <property type="evidence" value="ECO:0007669"/>
    <property type="project" value="InterPro"/>
</dbReference>
<evidence type="ECO:0000256" key="1">
    <source>
        <dbReference type="ARBA" id="ARBA00001911"/>
    </source>
</evidence>
<dbReference type="Pfam" id="PF21252">
    <property type="entry name" value="Glyco_hydro_109_C"/>
    <property type="match status" value="1"/>
</dbReference>
<organism evidence="8 9">
    <name type="scientific">Candidatus Borkfalkia excrementavium</name>
    <dbReference type="NCBI Taxonomy" id="2838505"/>
    <lineage>
        <taxon>Bacteria</taxon>
        <taxon>Bacillati</taxon>
        <taxon>Bacillota</taxon>
        <taxon>Clostridia</taxon>
        <taxon>Christensenellales</taxon>
        <taxon>Christensenellaceae</taxon>
        <taxon>Candidatus Borkfalkia</taxon>
    </lineage>
</organism>
<keyword evidence="5" id="KW-0326">Glycosidase</keyword>
<evidence type="ECO:0000259" key="7">
    <source>
        <dbReference type="Pfam" id="PF21252"/>
    </source>
</evidence>
<dbReference type="InterPro" id="IPR000683">
    <property type="entry name" value="Gfo/Idh/MocA-like_OxRdtase_N"/>
</dbReference>
<dbReference type="Gene3D" id="3.30.360.10">
    <property type="entry name" value="Dihydrodipicolinate Reductase, domain 2"/>
    <property type="match status" value="1"/>
</dbReference>
<evidence type="ECO:0000313" key="9">
    <source>
        <dbReference type="Proteomes" id="UP000824135"/>
    </source>
</evidence>
<dbReference type="InterPro" id="IPR050463">
    <property type="entry name" value="Gfo/Idh/MocA_oxidrdct_glycsds"/>
</dbReference>
<dbReference type="InterPro" id="IPR036291">
    <property type="entry name" value="NAD(P)-bd_dom_sf"/>
</dbReference>
<dbReference type="Pfam" id="PF01408">
    <property type="entry name" value="GFO_IDH_MocA"/>
    <property type="match status" value="1"/>
</dbReference>
<name>A0A9D2CED6_9FIRM</name>
<feature type="domain" description="Gfo/Idh/MocA-like oxidoreductase N-terminal" evidence="6">
    <location>
        <begin position="4"/>
        <end position="125"/>
    </location>
</feature>
<proteinExistence type="inferred from homology"/>
<comment type="cofactor">
    <cofactor evidence="1">
        <name>NAD(+)</name>
        <dbReference type="ChEBI" id="CHEBI:57540"/>
    </cofactor>
</comment>
<dbReference type="AlphaFoldDB" id="A0A9D2CED6"/>
<evidence type="ECO:0000256" key="4">
    <source>
        <dbReference type="ARBA" id="ARBA00023027"/>
    </source>
</evidence>
<dbReference type="Proteomes" id="UP000824135">
    <property type="component" value="Unassembled WGS sequence"/>
</dbReference>
<keyword evidence="4" id="KW-0520">NAD</keyword>
<evidence type="ECO:0000256" key="3">
    <source>
        <dbReference type="ARBA" id="ARBA00022801"/>
    </source>
</evidence>
<gene>
    <name evidence="8" type="ORF">H9728_01430</name>
</gene>
<evidence type="ECO:0000259" key="6">
    <source>
        <dbReference type="Pfam" id="PF01408"/>
    </source>
</evidence>
<comment type="caution">
    <text evidence="8">The sequence shown here is derived from an EMBL/GenBank/DDBJ whole genome shotgun (WGS) entry which is preliminary data.</text>
</comment>
<dbReference type="PANTHER" id="PTHR43818">
    <property type="entry name" value="BCDNA.GH03377"/>
    <property type="match status" value="1"/>
</dbReference>
<sequence>MAKMRAGVVGLGCRGYVLLETILATDDADIVAVCDVYEDRVQRAKDKVKEISGKTPEGFTDFNEMIEKGGIDAMYIASSWCEHIHMAIDCMEHGIAVAMEVGGACDIDECWKLVRTYEKTKVPFMLMENCCFDRFELLSTALVRSGKLGEVVHCHGAYGHDLRDEVLGGHVNRHYRLENYLYRNCENYPTHEVGPIAKILNINRGNRLLSLVSVASKSAGLECFSYSDKNPDKSLAGTRFAQGDIVNTIITCAGGETISIKLDTNLPRYYSREFTVRGTKGLCNQEADMIFLEEKVNVHEFFEPSDTIRKYMGNATSEYADYLPDVWKNITDRERELGHGGMDYIMFKQFFRALKEGTEMPVDVYDAAAWMCITALSEQSVAMGGAPQAIPDFTGGKWVTRPHKDVIELPKV</sequence>
<dbReference type="InterPro" id="IPR049303">
    <property type="entry name" value="Glyco_hydro_109_C"/>
</dbReference>
<accession>A0A9D2CED6</accession>
<feature type="domain" description="Glycosyl hydrolase 109 C-terminal" evidence="7">
    <location>
        <begin position="141"/>
        <end position="299"/>
    </location>
</feature>
<reference evidence="8" key="1">
    <citation type="journal article" date="2021" name="PeerJ">
        <title>Extensive microbial diversity within the chicken gut microbiome revealed by metagenomics and culture.</title>
        <authorList>
            <person name="Gilroy R."/>
            <person name="Ravi A."/>
            <person name="Getino M."/>
            <person name="Pursley I."/>
            <person name="Horton D.L."/>
            <person name="Alikhan N.F."/>
            <person name="Baker D."/>
            <person name="Gharbi K."/>
            <person name="Hall N."/>
            <person name="Watson M."/>
            <person name="Adriaenssens E.M."/>
            <person name="Foster-Nyarko E."/>
            <person name="Jarju S."/>
            <person name="Secka A."/>
            <person name="Antonio M."/>
            <person name="Oren A."/>
            <person name="Chaudhuri R.R."/>
            <person name="La Ragione R."/>
            <person name="Hildebrand F."/>
            <person name="Pallen M.J."/>
        </authorList>
    </citation>
    <scope>NUCLEOTIDE SEQUENCE</scope>
    <source>
        <strain evidence="8">CHK199-9574</strain>
    </source>
</reference>
<evidence type="ECO:0000313" key="8">
    <source>
        <dbReference type="EMBL" id="HIY77683.1"/>
    </source>
</evidence>